<dbReference type="EMBL" id="SKFH01000010">
    <property type="protein sequence ID" value="TCZ72780.1"/>
    <property type="molecule type" value="Genomic_DNA"/>
</dbReference>
<evidence type="ECO:0000313" key="2">
    <source>
        <dbReference type="EMBL" id="TCZ72780.1"/>
    </source>
</evidence>
<sequence>MPYKQPIMRIFSRLTFIALAALVLGSCQKQVDYAGTPDVQPVLPNPVTAGLQGNVFDENGQPAVGATVKVGSETVTTDNQGYFRINGASLDKNQSVVTATKSGYFKAYRTFAATSGTNQVVIKLVKRNLAGTVSGASGGDAALSNGSKVTLPAGGVVDAATGAAYTGQVSVYATYIDPSASDIGQTVPGSFMANDRTGKRVLLNSFGMLAVELEGAAGQKLQIKSGSNATLTTAIPNAAQASAPATIPMWYVDETTGVWKEEGSATKVGNTYVGNVPHFSFWNCDVPMDAITLTLTVKGPNGQPLPNTAVRLTRPQGAGWFSSTYGWTDSLGQVSGLVPANEQLVLQLLDPCWAPVYTQNVGPFTSNTTLPALTANFSGTAYSTVSGTLVNCSNSPVTSGYAILVLNHMVHYASVNSSGQFSVNMLNCSGGGSIQVLGIDNSTNTQSSVSMVTFAPGSTSAGTITVCTQSAAEFINYSIDNGAQVSMGATDSLSYYASQVQGSTNWNTYISGMTLPGTTTNHIISFNFSGPAAPGTFNVTSFYVDGQQNSSSAITSTVTTWPAALGDYIEGTFSGTYVVSGTSHSVSGSYRLRRMF</sequence>
<dbReference type="InterPro" id="IPR008964">
    <property type="entry name" value="Invasin/intimin_cell_adhesion"/>
</dbReference>
<organism evidence="2 3">
    <name type="scientific">Flaviaesturariibacter aridisoli</name>
    <dbReference type="NCBI Taxonomy" id="2545761"/>
    <lineage>
        <taxon>Bacteria</taxon>
        <taxon>Pseudomonadati</taxon>
        <taxon>Bacteroidota</taxon>
        <taxon>Chitinophagia</taxon>
        <taxon>Chitinophagales</taxon>
        <taxon>Chitinophagaceae</taxon>
        <taxon>Flaviaestuariibacter</taxon>
    </lineage>
</organism>
<evidence type="ECO:0000256" key="1">
    <source>
        <dbReference type="SAM" id="SignalP"/>
    </source>
</evidence>
<feature type="chain" id="PRO_5020914132" description="Carboxypeptidase regulatory-like domain-containing protein" evidence="1">
    <location>
        <begin position="21"/>
        <end position="596"/>
    </location>
</feature>
<dbReference type="Gene3D" id="2.60.40.1120">
    <property type="entry name" value="Carboxypeptidase-like, regulatory domain"/>
    <property type="match status" value="1"/>
</dbReference>
<dbReference type="Proteomes" id="UP000295164">
    <property type="component" value="Unassembled WGS sequence"/>
</dbReference>
<protein>
    <recommendedName>
        <fullName evidence="4">Carboxypeptidase regulatory-like domain-containing protein</fullName>
    </recommendedName>
</protein>
<keyword evidence="3" id="KW-1185">Reference proteome</keyword>
<proteinExistence type="predicted"/>
<dbReference type="OrthoDB" id="973965at2"/>
<comment type="caution">
    <text evidence="2">The sequence shown here is derived from an EMBL/GenBank/DDBJ whole genome shotgun (WGS) entry which is preliminary data.</text>
</comment>
<evidence type="ECO:0000313" key="3">
    <source>
        <dbReference type="Proteomes" id="UP000295164"/>
    </source>
</evidence>
<gene>
    <name evidence="2" type="ORF">E0486_08340</name>
</gene>
<evidence type="ECO:0008006" key="4">
    <source>
        <dbReference type="Google" id="ProtNLM"/>
    </source>
</evidence>
<dbReference type="SUPFAM" id="SSF49464">
    <property type="entry name" value="Carboxypeptidase regulatory domain-like"/>
    <property type="match status" value="1"/>
</dbReference>
<accession>A0A4R4E2E9</accession>
<reference evidence="2 3" key="1">
    <citation type="submission" date="2019-03" db="EMBL/GenBank/DDBJ databases">
        <authorList>
            <person name="Kim M.K.M."/>
        </authorList>
    </citation>
    <scope>NUCLEOTIDE SEQUENCE [LARGE SCALE GENOMIC DNA]</scope>
    <source>
        <strain evidence="2 3">17J68-15</strain>
    </source>
</reference>
<keyword evidence="1" id="KW-0732">Signal</keyword>
<dbReference type="PROSITE" id="PS51257">
    <property type="entry name" value="PROKAR_LIPOPROTEIN"/>
    <property type="match status" value="1"/>
</dbReference>
<dbReference type="AlphaFoldDB" id="A0A4R4E2E9"/>
<dbReference type="SUPFAM" id="SSF49373">
    <property type="entry name" value="Invasin/intimin cell-adhesion fragments"/>
    <property type="match status" value="1"/>
</dbReference>
<name>A0A4R4E2E9_9BACT</name>
<feature type="signal peptide" evidence="1">
    <location>
        <begin position="1"/>
        <end position="20"/>
    </location>
</feature>
<dbReference type="InterPro" id="IPR008969">
    <property type="entry name" value="CarboxyPept-like_regulatory"/>
</dbReference>